<feature type="compositionally biased region" description="Basic and acidic residues" evidence="1">
    <location>
        <begin position="75"/>
        <end position="87"/>
    </location>
</feature>
<name>J1HP03_9ACTO</name>
<proteinExistence type="predicted"/>
<dbReference type="Proteomes" id="UP000002941">
    <property type="component" value="Unassembled WGS sequence"/>
</dbReference>
<gene>
    <name evidence="2" type="ORF">HMPREF1318_2167</name>
</gene>
<protein>
    <submittedName>
        <fullName evidence="2">Uncharacterized protein</fullName>
    </submittedName>
</protein>
<organism evidence="2 3">
    <name type="scientific">Actinomyces massiliensis F0489</name>
    <dbReference type="NCBI Taxonomy" id="1125718"/>
    <lineage>
        <taxon>Bacteria</taxon>
        <taxon>Bacillati</taxon>
        <taxon>Actinomycetota</taxon>
        <taxon>Actinomycetes</taxon>
        <taxon>Actinomycetales</taxon>
        <taxon>Actinomycetaceae</taxon>
        <taxon>Actinomyces</taxon>
    </lineage>
</organism>
<feature type="compositionally biased region" description="Basic and acidic residues" evidence="1">
    <location>
        <begin position="31"/>
        <end position="43"/>
    </location>
</feature>
<feature type="region of interest" description="Disordered" evidence="1">
    <location>
        <begin position="22"/>
        <end position="94"/>
    </location>
</feature>
<evidence type="ECO:0000313" key="3">
    <source>
        <dbReference type="Proteomes" id="UP000002941"/>
    </source>
</evidence>
<dbReference type="AlphaFoldDB" id="J1HP03"/>
<keyword evidence="3" id="KW-1185">Reference proteome</keyword>
<sequence>MAVIVSRWGAVPDSWDAGFRVSEGATSRSVRRTDLEPEVDRSRAGSGPISRRSGTDLGAEMDRSRGGVGPISRLKRTDLEPEFDRSRRGWAAAR</sequence>
<dbReference type="PATRIC" id="fig|1125718.3.peg.60"/>
<reference evidence="2 3" key="1">
    <citation type="submission" date="2012-05" db="EMBL/GenBank/DDBJ databases">
        <authorList>
            <person name="Harkins D.M."/>
            <person name="Madupu R."/>
            <person name="Durkin A.S."/>
            <person name="Torralba M."/>
            <person name="Methe B."/>
            <person name="Sutton G.G."/>
            <person name="Nelson K.E."/>
        </authorList>
    </citation>
    <scope>NUCLEOTIDE SEQUENCE [LARGE SCALE GENOMIC DNA]</scope>
    <source>
        <strain evidence="2 3">F0489</strain>
    </source>
</reference>
<evidence type="ECO:0000313" key="2">
    <source>
        <dbReference type="EMBL" id="EJF47740.1"/>
    </source>
</evidence>
<evidence type="ECO:0000256" key="1">
    <source>
        <dbReference type="SAM" id="MobiDB-lite"/>
    </source>
</evidence>
<dbReference type="EMBL" id="AKFT01000003">
    <property type="protein sequence ID" value="EJF47740.1"/>
    <property type="molecule type" value="Genomic_DNA"/>
</dbReference>
<comment type="caution">
    <text evidence="2">The sequence shown here is derived from an EMBL/GenBank/DDBJ whole genome shotgun (WGS) entry which is preliminary data.</text>
</comment>
<accession>J1HP03</accession>